<evidence type="ECO:0000256" key="8">
    <source>
        <dbReference type="ARBA" id="ARBA00022691"/>
    </source>
</evidence>
<dbReference type="PANTHER" id="PTHR22807:SF53">
    <property type="entry name" value="RIBOSOMAL RNA SMALL SUBUNIT METHYLTRANSFERASE B-RELATED"/>
    <property type="match status" value="1"/>
</dbReference>
<dbReference type="Gene3D" id="3.40.50.150">
    <property type="entry name" value="Vaccinia Virus protein VP39"/>
    <property type="match status" value="1"/>
</dbReference>
<feature type="domain" description="SAM-dependent MTase RsmB/NOP-type" evidence="14">
    <location>
        <begin position="161"/>
        <end position="428"/>
    </location>
</feature>
<dbReference type="Pfam" id="PF22458">
    <property type="entry name" value="RsmF-B_ferredox"/>
    <property type="match status" value="1"/>
</dbReference>
<evidence type="ECO:0000256" key="4">
    <source>
        <dbReference type="ARBA" id="ARBA00022490"/>
    </source>
</evidence>
<dbReference type="PANTHER" id="PTHR22807">
    <property type="entry name" value="NOP2 YEAST -RELATED NOL1/NOP2/FMU SUN DOMAIN-CONTAINING"/>
    <property type="match status" value="1"/>
</dbReference>
<comment type="subcellular location">
    <subcellularLocation>
        <location evidence="2">Cytoplasm</location>
    </subcellularLocation>
</comment>
<keyword evidence="4" id="KW-0963">Cytoplasm</keyword>
<dbReference type="GO" id="GO:0006355">
    <property type="term" value="P:regulation of DNA-templated transcription"/>
    <property type="evidence" value="ECO:0007669"/>
    <property type="project" value="InterPro"/>
</dbReference>
<dbReference type="InterPro" id="IPR035926">
    <property type="entry name" value="NusB-like_sf"/>
</dbReference>
<comment type="caution">
    <text evidence="13">Lacks conserved residue(s) required for the propagation of feature annotation.</text>
</comment>
<comment type="similarity">
    <text evidence="13">Belongs to the class I-like SAM-binding methyltransferase superfamily. RsmB/NOP family.</text>
</comment>
<dbReference type="Proteomes" id="UP001321582">
    <property type="component" value="Chromosome"/>
</dbReference>
<dbReference type="GO" id="GO:0003723">
    <property type="term" value="F:RNA binding"/>
    <property type="evidence" value="ECO:0007669"/>
    <property type="project" value="UniProtKB-UniRule"/>
</dbReference>
<reference evidence="15 16" key="1">
    <citation type="submission" date="2022-11" db="EMBL/GenBank/DDBJ databases">
        <title>Haliovirga abyssi gen. nov., sp. nov., a mesophilic fermentative bacterium isolated from the Iheya North hydrothermal field and the proposal of Haliovirgaceae fam. nov.</title>
        <authorList>
            <person name="Miyazaki U."/>
            <person name="Tame A."/>
            <person name="Miyazaki J."/>
            <person name="Takai K."/>
            <person name="Sawayama S."/>
            <person name="Kitajima M."/>
            <person name="Okamoto A."/>
            <person name="Nakagawa S."/>
        </authorList>
    </citation>
    <scope>NUCLEOTIDE SEQUENCE [LARGE SCALE GENOMIC DNA]</scope>
    <source>
        <strain evidence="15 16">IC12</strain>
    </source>
</reference>
<dbReference type="InterPro" id="IPR029063">
    <property type="entry name" value="SAM-dependent_MTases_sf"/>
</dbReference>
<dbReference type="InterPro" id="IPR054728">
    <property type="entry name" value="RsmB-like_ferredoxin"/>
</dbReference>
<dbReference type="NCBIfam" id="TIGR00563">
    <property type="entry name" value="rsmB"/>
    <property type="match status" value="1"/>
</dbReference>
<dbReference type="Pfam" id="PF01189">
    <property type="entry name" value="Methyltr_RsmB-F"/>
    <property type="match status" value="1"/>
</dbReference>
<evidence type="ECO:0000313" key="15">
    <source>
        <dbReference type="EMBL" id="BDU50201.1"/>
    </source>
</evidence>
<keyword evidence="6 13" id="KW-0489">Methyltransferase</keyword>
<dbReference type="Pfam" id="PF01029">
    <property type="entry name" value="NusB"/>
    <property type="match status" value="1"/>
</dbReference>
<dbReference type="PRINTS" id="PR02008">
    <property type="entry name" value="RCMTFAMILY"/>
</dbReference>
<proteinExistence type="inferred from homology"/>
<evidence type="ECO:0000313" key="16">
    <source>
        <dbReference type="Proteomes" id="UP001321582"/>
    </source>
</evidence>
<evidence type="ECO:0000256" key="1">
    <source>
        <dbReference type="ARBA" id="ARBA00002724"/>
    </source>
</evidence>
<keyword evidence="9 13" id="KW-0694">RNA-binding</keyword>
<gene>
    <name evidence="15" type="ORF">HLVA_07700</name>
</gene>
<evidence type="ECO:0000256" key="11">
    <source>
        <dbReference type="ARBA" id="ARBA00031088"/>
    </source>
</evidence>
<dbReference type="InterPro" id="IPR049560">
    <property type="entry name" value="MeTrfase_RsmB-F_NOP2_cat"/>
</dbReference>
<dbReference type="Gene3D" id="1.10.940.10">
    <property type="entry name" value="NusB-like"/>
    <property type="match status" value="1"/>
</dbReference>
<evidence type="ECO:0000256" key="12">
    <source>
        <dbReference type="ARBA" id="ARBA00047283"/>
    </source>
</evidence>
<dbReference type="InterPro" id="IPR023267">
    <property type="entry name" value="RCMT"/>
</dbReference>
<dbReference type="CDD" id="cd02440">
    <property type="entry name" value="AdoMet_MTases"/>
    <property type="match status" value="1"/>
</dbReference>
<dbReference type="KEGG" id="haby:HLVA_07700"/>
<dbReference type="PROSITE" id="PS51686">
    <property type="entry name" value="SAM_MT_RSMB_NOP"/>
    <property type="match status" value="1"/>
</dbReference>
<evidence type="ECO:0000256" key="5">
    <source>
        <dbReference type="ARBA" id="ARBA00022552"/>
    </source>
</evidence>
<dbReference type="InterPro" id="IPR004573">
    <property type="entry name" value="rRNA_ssu_MeTfrase_B"/>
</dbReference>
<organism evidence="15 16">
    <name type="scientific">Haliovirga abyssi</name>
    <dbReference type="NCBI Taxonomy" id="2996794"/>
    <lineage>
        <taxon>Bacteria</taxon>
        <taxon>Fusobacteriati</taxon>
        <taxon>Fusobacteriota</taxon>
        <taxon>Fusobacteriia</taxon>
        <taxon>Fusobacteriales</taxon>
        <taxon>Haliovirgaceae</taxon>
        <taxon>Haliovirga</taxon>
    </lineage>
</organism>
<evidence type="ECO:0000256" key="2">
    <source>
        <dbReference type="ARBA" id="ARBA00004496"/>
    </source>
</evidence>
<evidence type="ECO:0000256" key="10">
    <source>
        <dbReference type="ARBA" id="ARBA00030399"/>
    </source>
</evidence>
<dbReference type="SUPFAM" id="SSF53335">
    <property type="entry name" value="S-adenosyl-L-methionine-dependent methyltransferases"/>
    <property type="match status" value="1"/>
</dbReference>
<keyword evidence="16" id="KW-1185">Reference proteome</keyword>
<evidence type="ECO:0000256" key="9">
    <source>
        <dbReference type="ARBA" id="ARBA00022884"/>
    </source>
</evidence>
<dbReference type="AlphaFoldDB" id="A0AAU9D2H7"/>
<name>A0AAU9D2H7_9FUSO</name>
<feature type="binding site" evidence="13">
    <location>
        <position position="272"/>
    </location>
    <ligand>
        <name>S-adenosyl-L-methionine</name>
        <dbReference type="ChEBI" id="CHEBI:59789"/>
    </ligand>
</feature>
<dbReference type="InterPro" id="IPR001678">
    <property type="entry name" value="MeTrfase_RsmB-F_NOP2_dom"/>
</dbReference>
<evidence type="ECO:0000256" key="3">
    <source>
        <dbReference type="ARBA" id="ARBA00012140"/>
    </source>
</evidence>
<dbReference type="FunFam" id="3.40.50.150:FF:000022">
    <property type="entry name" value="Ribosomal RNA small subunit methyltransferase B"/>
    <property type="match status" value="1"/>
</dbReference>
<dbReference type="Gene3D" id="3.30.70.1170">
    <property type="entry name" value="Sun protein, domain 3"/>
    <property type="match status" value="1"/>
</dbReference>
<feature type="binding site" evidence="13">
    <location>
        <position position="313"/>
    </location>
    <ligand>
        <name>S-adenosyl-L-methionine</name>
        <dbReference type="ChEBI" id="CHEBI:59789"/>
    </ligand>
</feature>
<protein>
    <recommendedName>
        <fullName evidence="3">16S rRNA (cytosine(967)-C(5))-methyltransferase</fullName>
        <ecNumber evidence="3">2.1.1.176</ecNumber>
    </recommendedName>
    <alternativeName>
        <fullName evidence="10">16S rRNA m5C967 methyltransferase</fullName>
    </alternativeName>
    <alternativeName>
        <fullName evidence="11">rRNA (cytosine-C(5)-)-methyltransferase RsmB</fullName>
    </alternativeName>
</protein>
<dbReference type="NCBIfam" id="NF011494">
    <property type="entry name" value="PRK14902.1"/>
    <property type="match status" value="1"/>
</dbReference>
<feature type="binding site" evidence="13">
    <location>
        <begin position="248"/>
        <end position="254"/>
    </location>
    <ligand>
        <name>S-adenosyl-L-methionine</name>
        <dbReference type="ChEBI" id="CHEBI:59789"/>
    </ligand>
</feature>
<keyword evidence="8 13" id="KW-0949">S-adenosyl-L-methionine</keyword>
<dbReference type="GO" id="GO:0008649">
    <property type="term" value="F:rRNA methyltransferase activity"/>
    <property type="evidence" value="ECO:0007669"/>
    <property type="project" value="InterPro"/>
</dbReference>
<dbReference type="EC" id="2.1.1.176" evidence="3"/>
<evidence type="ECO:0000256" key="13">
    <source>
        <dbReference type="PROSITE-ProRule" id="PRU01023"/>
    </source>
</evidence>
<sequence length="429" mass="49884">MNVKVRVIDILNSVDEGKYSNIVLNAYFNSNSVEEKEKGFMTELFYGVIRNKIFIEYIIGKFTKKVKKKWMYNLLKISIYQGFYMNSDIKGVVWEAAEVTKNKYGIEMSKFINAVLRNIFRNIDNIREELENEERYDILYSYPEWIYKKLKKEYPENFLEVMESYKKVAKMSFRVNRLKYSEVEFEEYLEKNGINILKKVDSVYYVDSGKIINTDIFRSGKVIVQDGSSYYAAKLLGAKQGEKILDCCSAPGSKAMVMAENMNNIGEITAIDIYKHKIKLIKQNKKKCGAEIVLPRLHDATKIKGEFDKILVDAPCSSIGVIRKKPETLYNKEYKNIKELAKLQEEILENVSKSLKVGGELIYSTCTIFNEENGDNIKKFLENNKEFKVEKIELDDNINYSYDEIGGIKIGYKEEFLDGFYIIKLVRGE</sequence>
<evidence type="ECO:0000259" key="14">
    <source>
        <dbReference type="PROSITE" id="PS51686"/>
    </source>
</evidence>
<dbReference type="GO" id="GO:0005737">
    <property type="term" value="C:cytoplasm"/>
    <property type="evidence" value="ECO:0007669"/>
    <property type="project" value="UniProtKB-SubCell"/>
</dbReference>
<keyword evidence="7 13" id="KW-0808">Transferase</keyword>
<feature type="active site" description="Nucleophile" evidence="13">
    <location>
        <position position="366"/>
    </location>
</feature>
<evidence type="ECO:0000256" key="7">
    <source>
        <dbReference type="ARBA" id="ARBA00022679"/>
    </source>
</evidence>
<dbReference type="InterPro" id="IPR006027">
    <property type="entry name" value="NusB_RsmB_TIM44"/>
</dbReference>
<comment type="function">
    <text evidence="1">Specifically methylates the cytosine at position 967 (m5C967) of 16S rRNA.</text>
</comment>
<dbReference type="RefSeq" id="WP_307905133.1">
    <property type="nucleotide sequence ID" value="NZ_AP027059.1"/>
</dbReference>
<keyword evidence="5" id="KW-0698">rRNA processing</keyword>
<dbReference type="EMBL" id="AP027059">
    <property type="protein sequence ID" value="BDU50201.1"/>
    <property type="molecule type" value="Genomic_DNA"/>
</dbReference>
<accession>A0AAU9D2H7</accession>
<dbReference type="SUPFAM" id="SSF48013">
    <property type="entry name" value="NusB-like"/>
    <property type="match status" value="1"/>
</dbReference>
<comment type="catalytic activity">
    <reaction evidence="12">
        <text>cytidine(967) in 16S rRNA + S-adenosyl-L-methionine = 5-methylcytidine(967) in 16S rRNA + S-adenosyl-L-homocysteine + H(+)</text>
        <dbReference type="Rhea" id="RHEA:42748"/>
        <dbReference type="Rhea" id="RHEA-COMP:10219"/>
        <dbReference type="Rhea" id="RHEA-COMP:10220"/>
        <dbReference type="ChEBI" id="CHEBI:15378"/>
        <dbReference type="ChEBI" id="CHEBI:57856"/>
        <dbReference type="ChEBI" id="CHEBI:59789"/>
        <dbReference type="ChEBI" id="CHEBI:74483"/>
        <dbReference type="ChEBI" id="CHEBI:82748"/>
        <dbReference type="EC" id="2.1.1.176"/>
    </reaction>
</comment>
<evidence type="ECO:0000256" key="6">
    <source>
        <dbReference type="ARBA" id="ARBA00022603"/>
    </source>
</evidence>